<dbReference type="Proteomes" id="UP000004668">
    <property type="component" value="Unassembled WGS sequence"/>
</dbReference>
<evidence type="ECO:0000256" key="1">
    <source>
        <dbReference type="SAM" id="MobiDB-lite"/>
    </source>
</evidence>
<organism evidence="3 4">
    <name type="scientific">Actinomyces viscosus C505</name>
    <dbReference type="NCBI Taxonomy" id="562973"/>
    <lineage>
        <taxon>Bacteria</taxon>
        <taxon>Bacillati</taxon>
        <taxon>Actinomycetota</taxon>
        <taxon>Actinomycetes</taxon>
        <taxon>Actinomycetales</taxon>
        <taxon>Actinomycetaceae</taxon>
        <taxon>Actinomyces</taxon>
    </lineage>
</organism>
<evidence type="ECO:0000256" key="2">
    <source>
        <dbReference type="SAM" id="Phobius"/>
    </source>
</evidence>
<keyword evidence="2" id="KW-0812">Transmembrane</keyword>
<feature type="compositionally biased region" description="Polar residues" evidence="1">
    <location>
        <begin position="199"/>
        <end position="210"/>
    </location>
</feature>
<protein>
    <submittedName>
        <fullName evidence="3">Uncharacterized protein</fullName>
    </submittedName>
</protein>
<feature type="compositionally biased region" description="Low complexity" evidence="1">
    <location>
        <begin position="149"/>
        <end position="172"/>
    </location>
</feature>
<dbReference type="AlphaFoldDB" id="F2UXC1"/>
<feature type="compositionally biased region" description="Basic residues" evidence="1">
    <location>
        <begin position="219"/>
        <end position="228"/>
    </location>
</feature>
<dbReference type="HOGENOM" id="CLU_1212715_0_0_11"/>
<accession>F2UXC1</accession>
<comment type="caution">
    <text evidence="3">The sequence shown here is derived from an EMBL/GenBank/DDBJ whole genome shotgun (WGS) entry which is preliminary data.</text>
</comment>
<sequence>MGPCLPDGTWSRSERPGRSSSAWSGGGPEGRALCGGGLPAKVTVSPVLSEGGSIYIAAMIIWRGWGILGLFVTLAGVFGTLAVVHALLGTSESASALGGGIGFLLAGVANFFLGRWLNIIRPAQNAEDFRNQLRADLWERVANDAFQMAPGAPEPSSEAEAAQQIEQVVAGESRNAERAGRKSTPSSSSPFSGLVRSSASEVSCSPSTRPSPAEQPSRVRFHRGAGRR</sequence>
<reference evidence="3 4" key="2">
    <citation type="submission" date="2011-10" db="EMBL/GenBank/DDBJ databases">
        <title>The Genome Sequence of Actinomyces viscosus C505.</title>
        <authorList>
            <consortium name="The Broad Institute Genome Sequencing Platform"/>
            <consortium name="The Broad Institute Genome Sequencing Center for Infectious Disease"/>
            <person name="Earl A."/>
            <person name="Ward D."/>
            <person name="Feldgarden M."/>
            <person name="Gevers D."/>
            <person name="Sibley C.D."/>
            <person name="Field T.R."/>
            <person name="Grinwis M."/>
            <person name="Eshaghurshan C.S."/>
            <person name="Surette M.G."/>
            <person name="Young S.K."/>
            <person name="Zeng Q."/>
            <person name="Gargeya S."/>
            <person name="Fitzgerald M."/>
            <person name="Haas B."/>
            <person name="Abouelleil A."/>
            <person name="Alvarado L."/>
            <person name="Arachchi H.M."/>
            <person name="Berlin A."/>
            <person name="Brown A."/>
            <person name="Chapman S.B."/>
            <person name="Chen Z."/>
            <person name="Dunbar C."/>
            <person name="Freedman E."/>
            <person name="Gearin G."/>
            <person name="Goldberg J."/>
            <person name="Griggs A."/>
            <person name="Gujja S."/>
            <person name="Heiman D."/>
            <person name="Howarth C."/>
            <person name="Larson L."/>
            <person name="Lui A."/>
            <person name="MacDonald P.J.P."/>
            <person name="Montmayeur A."/>
            <person name="Murphy C."/>
            <person name="Neiman D."/>
            <person name="Pearson M."/>
            <person name="Priest M."/>
            <person name="Roberts A."/>
            <person name="Saif S."/>
            <person name="Shea T."/>
            <person name="Shenoy N."/>
            <person name="Sisk P."/>
            <person name="Stolte C."/>
            <person name="Sykes S."/>
            <person name="Wortman J."/>
            <person name="Nusbaum C."/>
            <person name="Birren B."/>
        </authorList>
    </citation>
    <scope>NUCLEOTIDE SEQUENCE [LARGE SCALE GENOMIC DNA]</scope>
    <source>
        <strain evidence="3 4">C505</strain>
    </source>
</reference>
<dbReference type="EMBL" id="ACRE02000080">
    <property type="protein sequence ID" value="EGE38605.2"/>
    <property type="molecule type" value="Genomic_DNA"/>
</dbReference>
<keyword evidence="2" id="KW-0472">Membrane</keyword>
<feature type="region of interest" description="Disordered" evidence="1">
    <location>
        <begin position="148"/>
        <end position="228"/>
    </location>
</feature>
<proteinExistence type="predicted"/>
<name>F2UXC1_ACTVI</name>
<gene>
    <name evidence="3" type="ORF">HMPREF0059_01467</name>
</gene>
<feature type="compositionally biased region" description="Low complexity" evidence="1">
    <location>
        <begin position="183"/>
        <end position="198"/>
    </location>
</feature>
<evidence type="ECO:0000313" key="4">
    <source>
        <dbReference type="Proteomes" id="UP000004668"/>
    </source>
</evidence>
<evidence type="ECO:0000313" key="3">
    <source>
        <dbReference type="EMBL" id="EGE38605.2"/>
    </source>
</evidence>
<keyword evidence="2" id="KW-1133">Transmembrane helix</keyword>
<feature type="transmembrane region" description="Helical" evidence="2">
    <location>
        <begin position="65"/>
        <end position="88"/>
    </location>
</feature>
<reference evidence="4" key="1">
    <citation type="submission" date="2010-02" db="EMBL/GenBank/DDBJ databases">
        <title>The Genome Sequence of Prevotella oris strain C735.</title>
        <authorList>
            <consortium name="The Broad Institute Genome Sequencing Platform"/>
            <person name="Ward D."/>
            <person name="Feldgarden M."/>
            <person name="Earl A."/>
            <person name="Young S.K."/>
            <person name="Zeng Q."/>
            <person name="Koehrsen M."/>
            <person name="Alvarado L."/>
            <person name="Berlin A."/>
            <person name="Bochicchio J."/>
            <person name="Borenstein D."/>
            <person name="Chapman S.B."/>
            <person name="Chen Z."/>
            <person name="Engels R."/>
            <person name="Freedman E."/>
            <person name="Gellesch M."/>
            <person name="Goldberg J."/>
            <person name="Griggs A."/>
            <person name="Gujja S."/>
            <person name="Heilman E."/>
            <person name="Heiman D."/>
            <person name="Hepburn T."/>
            <person name="Howarth C."/>
            <person name="Jen D."/>
            <person name="Larson L."/>
            <person name="Mehta T."/>
            <person name="Park D."/>
            <person name="Pearson M."/>
            <person name="Roberts A."/>
            <person name="Saif S."/>
            <person name="Shea T."/>
            <person name="Shenoy N."/>
            <person name="Sisk P."/>
            <person name="Stolte C."/>
            <person name="Sykes S."/>
            <person name="Thomson T."/>
            <person name="Walk T."/>
            <person name="White J."/>
            <person name="Yandava C."/>
            <person name="Sibley C.D."/>
            <person name="Field T.R."/>
            <person name="Grinwis M."/>
            <person name="Eshaghurshan C.S."/>
            <person name="Surette M.G."/>
            <person name="Haas B."/>
            <person name="Nusbaum C."/>
            <person name="Birren B."/>
        </authorList>
    </citation>
    <scope>NUCLEOTIDE SEQUENCE [LARGE SCALE GENOMIC DNA]</scope>
    <source>
        <strain evidence="4">C505</strain>
    </source>
</reference>
<feature type="region of interest" description="Disordered" evidence="1">
    <location>
        <begin position="1"/>
        <end position="28"/>
    </location>
</feature>
<feature type="transmembrane region" description="Helical" evidence="2">
    <location>
        <begin position="94"/>
        <end position="113"/>
    </location>
</feature>